<evidence type="ECO:0000313" key="11">
    <source>
        <dbReference type="Proteomes" id="UP001589654"/>
    </source>
</evidence>
<dbReference type="InterPro" id="IPR029043">
    <property type="entry name" value="GcvT/YgfZ_C"/>
</dbReference>
<dbReference type="SUPFAM" id="SSF101790">
    <property type="entry name" value="Aminomethyltransferase beta-barrel domain"/>
    <property type="match status" value="1"/>
</dbReference>
<comment type="catalytic activity">
    <reaction evidence="6 7">
        <text>N(6)-[(R)-S(8)-aminomethyldihydrolipoyl]-L-lysyl-[protein] + (6S)-5,6,7,8-tetrahydrofolate = N(6)-[(R)-dihydrolipoyl]-L-lysyl-[protein] + (6R)-5,10-methylene-5,6,7,8-tetrahydrofolate + NH4(+)</text>
        <dbReference type="Rhea" id="RHEA:16945"/>
        <dbReference type="Rhea" id="RHEA-COMP:10475"/>
        <dbReference type="Rhea" id="RHEA-COMP:10492"/>
        <dbReference type="ChEBI" id="CHEBI:15636"/>
        <dbReference type="ChEBI" id="CHEBI:28938"/>
        <dbReference type="ChEBI" id="CHEBI:57453"/>
        <dbReference type="ChEBI" id="CHEBI:83100"/>
        <dbReference type="ChEBI" id="CHEBI:83143"/>
        <dbReference type="EC" id="2.1.2.10"/>
    </reaction>
</comment>
<dbReference type="RefSeq" id="WP_290246611.1">
    <property type="nucleotide sequence ID" value="NZ_JAUFQT010000001.1"/>
</dbReference>
<sequence>MENTIKKVALNDTHEELGAKMVPFAGYNMPVRYSSDREEHNTVRKDLGIFDVSHMGEFLVKGPQALILIQKITSNDASKLAIGQAQYSCLPNETGGIVDDLLVYKIHEEKYLLVVNASNIEKDWNWIQQHNQVGAELEDISDQTSLFAVQGPKATKALQTLTPVNLDEIKFYHFEIGEFAGVPDVIISATGYTGAGGFEIYVPNDHAQKVWDAIFDAGKDLGIKPIGLGARDTLRLEMGYCLYGNDIDETTSPIEAGLGWITKFNKKFINRDQLAKQKEEGVSRKLVGFVLQEKGIPRAHYPIVNLHGEQIGEVTSGTLSPSMGIGIGLGYVDSKYAKPGTSIAITVRKKNLEAKVKKLPLLDI</sequence>
<protein>
    <recommendedName>
        <fullName evidence="2 7">Aminomethyltransferase</fullName>
        <ecNumber evidence="2 7">2.1.2.10</ecNumber>
    </recommendedName>
    <alternativeName>
        <fullName evidence="5 7">Glycine cleavage system T protein</fullName>
    </alternativeName>
</protein>
<evidence type="ECO:0000256" key="3">
    <source>
        <dbReference type="ARBA" id="ARBA00022576"/>
    </source>
</evidence>
<keyword evidence="4 7" id="KW-0808">Transferase</keyword>
<feature type="domain" description="GCVT N-terminal" evidence="8">
    <location>
        <begin position="11"/>
        <end position="266"/>
    </location>
</feature>
<proteinExistence type="inferred from homology"/>
<comment type="subunit">
    <text evidence="7">The glycine cleavage system is composed of four proteins: P, T, L and H.</text>
</comment>
<evidence type="ECO:0000259" key="9">
    <source>
        <dbReference type="Pfam" id="PF08669"/>
    </source>
</evidence>
<dbReference type="InterPro" id="IPR013977">
    <property type="entry name" value="GcvT_C"/>
</dbReference>
<dbReference type="NCBIfam" id="TIGR00528">
    <property type="entry name" value="gcvT"/>
    <property type="match status" value="1"/>
</dbReference>
<keyword evidence="3 7" id="KW-0032">Aminotransferase</keyword>
<evidence type="ECO:0000256" key="1">
    <source>
        <dbReference type="ARBA" id="ARBA00008609"/>
    </source>
</evidence>
<dbReference type="PANTHER" id="PTHR43757:SF2">
    <property type="entry name" value="AMINOMETHYLTRANSFERASE, MITOCHONDRIAL"/>
    <property type="match status" value="1"/>
</dbReference>
<evidence type="ECO:0000256" key="2">
    <source>
        <dbReference type="ARBA" id="ARBA00012616"/>
    </source>
</evidence>
<comment type="caution">
    <text evidence="10">The sequence shown here is derived from an EMBL/GenBank/DDBJ whole genome shotgun (WGS) entry which is preliminary data.</text>
</comment>
<dbReference type="InterPro" id="IPR006223">
    <property type="entry name" value="GcvT"/>
</dbReference>
<dbReference type="SUPFAM" id="SSF103025">
    <property type="entry name" value="Folate-binding domain"/>
    <property type="match status" value="1"/>
</dbReference>
<gene>
    <name evidence="7 10" type="primary">gcvT</name>
    <name evidence="10" type="ORF">ACFFUR_06380</name>
</gene>
<dbReference type="HAMAP" id="MF_00259">
    <property type="entry name" value="GcvT"/>
    <property type="match status" value="1"/>
</dbReference>
<dbReference type="PIRSF" id="PIRSF006487">
    <property type="entry name" value="GcvT"/>
    <property type="match status" value="1"/>
</dbReference>
<reference evidence="10 11" key="1">
    <citation type="submission" date="2024-09" db="EMBL/GenBank/DDBJ databases">
        <authorList>
            <person name="Sun Q."/>
            <person name="Mori K."/>
        </authorList>
    </citation>
    <scope>NUCLEOTIDE SEQUENCE [LARGE SCALE GENOMIC DNA]</scope>
    <source>
        <strain evidence="10 11">CECT 7682</strain>
    </source>
</reference>
<accession>A0ABV5J634</accession>
<dbReference type="InterPro" id="IPR006222">
    <property type="entry name" value="GCVT_N"/>
</dbReference>
<dbReference type="Proteomes" id="UP001589654">
    <property type="component" value="Unassembled WGS sequence"/>
</dbReference>
<organism evidence="10 11">
    <name type="scientific">Echinicola jeungdonensis</name>
    <dbReference type="NCBI Taxonomy" id="709343"/>
    <lineage>
        <taxon>Bacteria</taxon>
        <taxon>Pseudomonadati</taxon>
        <taxon>Bacteroidota</taxon>
        <taxon>Cytophagia</taxon>
        <taxon>Cytophagales</taxon>
        <taxon>Cyclobacteriaceae</taxon>
        <taxon>Echinicola</taxon>
    </lineage>
</organism>
<dbReference type="PANTHER" id="PTHR43757">
    <property type="entry name" value="AMINOMETHYLTRANSFERASE"/>
    <property type="match status" value="1"/>
</dbReference>
<dbReference type="InterPro" id="IPR028896">
    <property type="entry name" value="GcvT/YgfZ/DmdA"/>
</dbReference>
<dbReference type="Pfam" id="PF08669">
    <property type="entry name" value="GCV_T_C"/>
    <property type="match status" value="1"/>
</dbReference>
<evidence type="ECO:0000256" key="4">
    <source>
        <dbReference type="ARBA" id="ARBA00022679"/>
    </source>
</evidence>
<evidence type="ECO:0000256" key="6">
    <source>
        <dbReference type="ARBA" id="ARBA00047665"/>
    </source>
</evidence>
<dbReference type="InterPro" id="IPR027266">
    <property type="entry name" value="TrmE/GcvT-like"/>
</dbReference>
<dbReference type="EMBL" id="JBHMEW010000048">
    <property type="protein sequence ID" value="MFB9211424.1"/>
    <property type="molecule type" value="Genomic_DNA"/>
</dbReference>
<dbReference type="EC" id="2.1.2.10" evidence="2 7"/>
<dbReference type="Gene3D" id="3.30.1360.120">
    <property type="entry name" value="Probable tRNA modification gtpase trme, domain 1"/>
    <property type="match status" value="1"/>
</dbReference>
<dbReference type="NCBIfam" id="NF001567">
    <property type="entry name" value="PRK00389.1"/>
    <property type="match status" value="1"/>
</dbReference>
<evidence type="ECO:0000256" key="7">
    <source>
        <dbReference type="HAMAP-Rule" id="MF_00259"/>
    </source>
</evidence>
<name>A0ABV5J634_9BACT</name>
<evidence type="ECO:0000256" key="5">
    <source>
        <dbReference type="ARBA" id="ARBA00031395"/>
    </source>
</evidence>
<evidence type="ECO:0000259" key="8">
    <source>
        <dbReference type="Pfam" id="PF01571"/>
    </source>
</evidence>
<dbReference type="InterPro" id="IPR022903">
    <property type="entry name" value="GcvT_bac"/>
</dbReference>
<keyword evidence="11" id="KW-1185">Reference proteome</keyword>
<dbReference type="GO" id="GO:0004047">
    <property type="term" value="F:aminomethyltransferase activity"/>
    <property type="evidence" value="ECO:0007669"/>
    <property type="project" value="UniProtKB-EC"/>
</dbReference>
<evidence type="ECO:0000313" key="10">
    <source>
        <dbReference type="EMBL" id="MFB9211424.1"/>
    </source>
</evidence>
<feature type="domain" description="Aminomethyltransferase C-terminal" evidence="9">
    <location>
        <begin position="284"/>
        <end position="363"/>
    </location>
</feature>
<comment type="function">
    <text evidence="7">The glycine cleavage system catalyzes the degradation of glycine.</text>
</comment>
<comment type="similarity">
    <text evidence="1 7">Belongs to the GcvT family.</text>
</comment>
<dbReference type="Pfam" id="PF01571">
    <property type="entry name" value="GCV_T"/>
    <property type="match status" value="1"/>
</dbReference>
<dbReference type="Gene3D" id="2.40.30.110">
    <property type="entry name" value="Aminomethyltransferase beta-barrel domains"/>
    <property type="match status" value="1"/>
</dbReference>
<dbReference type="Gene3D" id="3.30.70.1400">
    <property type="entry name" value="Aminomethyltransferase beta-barrel domains"/>
    <property type="match status" value="1"/>
</dbReference>
<dbReference type="Gene3D" id="4.10.1250.10">
    <property type="entry name" value="Aminomethyltransferase fragment"/>
    <property type="match status" value="1"/>
</dbReference>